<gene>
    <name evidence="1" type="ORF">rCG_29253</name>
</gene>
<sequence>MGLRCTEEIPDSVPMEMTHRTVEDKMYTRKRSVKF</sequence>
<organism evidence="1 2">
    <name type="scientific">Rattus norvegicus</name>
    <name type="common">Rat</name>
    <dbReference type="NCBI Taxonomy" id="10116"/>
    <lineage>
        <taxon>Eukaryota</taxon>
        <taxon>Metazoa</taxon>
        <taxon>Chordata</taxon>
        <taxon>Craniata</taxon>
        <taxon>Vertebrata</taxon>
        <taxon>Euteleostomi</taxon>
        <taxon>Mammalia</taxon>
        <taxon>Eutheria</taxon>
        <taxon>Euarchontoglires</taxon>
        <taxon>Glires</taxon>
        <taxon>Rodentia</taxon>
        <taxon>Myomorpha</taxon>
        <taxon>Muroidea</taxon>
        <taxon>Muridae</taxon>
        <taxon>Murinae</taxon>
        <taxon>Rattus</taxon>
    </lineage>
</organism>
<dbReference type="EMBL" id="CH474029">
    <property type="protein sequence ID" value="EDL89487.1"/>
    <property type="molecule type" value="Genomic_DNA"/>
</dbReference>
<dbReference type="AlphaFoldDB" id="A6K967"/>
<reference evidence="2" key="1">
    <citation type="submission" date="2005-09" db="EMBL/GenBank/DDBJ databases">
        <authorList>
            <person name="Mural R.J."/>
            <person name="Li P.W."/>
            <person name="Adams M.D."/>
            <person name="Amanatides P.G."/>
            <person name="Baden-Tillson H."/>
            <person name="Barnstead M."/>
            <person name="Chin S.H."/>
            <person name="Dew I."/>
            <person name="Evans C.A."/>
            <person name="Ferriera S."/>
            <person name="Flanigan M."/>
            <person name="Fosler C."/>
            <person name="Glodek A."/>
            <person name="Gu Z."/>
            <person name="Holt R.A."/>
            <person name="Jennings D."/>
            <person name="Kraft C.L."/>
            <person name="Lu F."/>
            <person name="Nguyen T."/>
            <person name="Nusskern D.R."/>
            <person name="Pfannkoch C.M."/>
            <person name="Sitter C."/>
            <person name="Sutton G.G."/>
            <person name="Venter J.C."/>
            <person name="Wang Z."/>
            <person name="Woodage T."/>
            <person name="Zheng X.H."/>
            <person name="Zhong F."/>
        </authorList>
    </citation>
    <scope>NUCLEOTIDE SEQUENCE [LARGE SCALE GENOMIC DNA]</scope>
    <source>
        <strain>BN</strain>
        <strain evidence="2">Sprague-Dawley</strain>
    </source>
</reference>
<evidence type="ECO:0000313" key="1">
    <source>
        <dbReference type="EMBL" id="EDL89487.1"/>
    </source>
</evidence>
<name>A6K967_RAT</name>
<accession>A6K967</accession>
<proteinExistence type="predicted"/>
<evidence type="ECO:0000313" key="2">
    <source>
        <dbReference type="Proteomes" id="UP000234681"/>
    </source>
</evidence>
<dbReference type="Proteomes" id="UP000234681">
    <property type="component" value="Chromosome 7"/>
</dbReference>
<protein>
    <submittedName>
        <fullName evidence="1">RCG29253</fullName>
    </submittedName>
</protein>